<name>A0A2K8NZ02_9MOLU</name>
<dbReference type="AlphaFoldDB" id="A0A2K8NZ02"/>
<dbReference type="GO" id="GO:0032259">
    <property type="term" value="P:methylation"/>
    <property type="evidence" value="ECO:0007669"/>
    <property type="project" value="UniProtKB-KW"/>
</dbReference>
<keyword evidence="2" id="KW-1185">Reference proteome</keyword>
<keyword evidence="1" id="KW-0489">Methyltransferase</keyword>
<dbReference type="KEGG" id="esx:ESOMN_v1c04040"/>
<dbReference type="Proteomes" id="UP000232230">
    <property type="component" value="Chromosome"/>
</dbReference>
<protein>
    <submittedName>
        <fullName evidence="1">tRNA (Adenine22-N1)-methyltransferase</fullName>
    </submittedName>
</protein>
<evidence type="ECO:0000313" key="2">
    <source>
        <dbReference type="Proteomes" id="UP000232230"/>
    </source>
</evidence>
<dbReference type="Pfam" id="PF04816">
    <property type="entry name" value="TrmK"/>
    <property type="match status" value="1"/>
</dbReference>
<organism evidence="1 2">
    <name type="scientific">Williamsoniiplasma somnilux</name>
    <dbReference type="NCBI Taxonomy" id="215578"/>
    <lineage>
        <taxon>Bacteria</taxon>
        <taxon>Bacillati</taxon>
        <taxon>Mycoplasmatota</taxon>
        <taxon>Mollicutes</taxon>
        <taxon>Entomoplasmatales</taxon>
        <taxon>Williamsoniiplasma</taxon>
    </lineage>
</organism>
<dbReference type="InterPro" id="IPR029063">
    <property type="entry name" value="SAM-dependent_MTases_sf"/>
</dbReference>
<sequence length="222" mass="26071">MHISERIKLLVDILPNDKLTLADIGTDHGFLPIYAVKTNKAKMVYAVDINEGPLNSAKNNISKHDLDSQIKIILANGLDFINEKTQIIDYVTISGLGTKTMLKIIENDNEKIKNYLFCSNTEIQGLRQWAKSNDYKIEFESFIYENKKPYWIIMINKSFKFKKHDLELGDFNFYKNNLEYRSYLLNKFNYNNEIISKISKKSKSKKLRKSNKKIVRFIKLWN</sequence>
<dbReference type="PANTHER" id="PTHR38451:SF1">
    <property type="entry name" value="TRNA (ADENINE(22)-N(1))-METHYLTRANSFERASE"/>
    <property type="match status" value="1"/>
</dbReference>
<accession>A0A2K8NZ02</accession>
<dbReference type="PANTHER" id="PTHR38451">
    <property type="entry name" value="TRNA (ADENINE(22)-N(1))-METHYLTRANSFERASE"/>
    <property type="match status" value="1"/>
</dbReference>
<evidence type="ECO:0000313" key="1">
    <source>
        <dbReference type="EMBL" id="ATZ18786.1"/>
    </source>
</evidence>
<dbReference type="SUPFAM" id="SSF53335">
    <property type="entry name" value="S-adenosyl-L-methionine-dependent methyltransferases"/>
    <property type="match status" value="1"/>
</dbReference>
<dbReference type="RefSeq" id="WP_034942308.1">
    <property type="nucleotide sequence ID" value="NZ_CP024965.1"/>
</dbReference>
<proteinExistence type="predicted"/>
<dbReference type="EMBL" id="CP024965">
    <property type="protein sequence ID" value="ATZ18786.1"/>
    <property type="molecule type" value="Genomic_DNA"/>
</dbReference>
<reference evidence="1 2" key="1">
    <citation type="submission" date="2017-11" db="EMBL/GenBank/DDBJ databases">
        <title>Genome sequence of Entomoplasma somnilux PYAN-1 (ATCC 49194).</title>
        <authorList>
            <person name="Lo W.-S."/>
            <person name="Gasparich G.E."/>
            <person name="Kuo C.-H."/>
        </authorList>
    </citation>
    <scope>NUCLEOTIDE SEQUENCE [LARGE SCALE GENOMIC DNA]</scope>
    <source>
        <strain evidence="1 2">PYAN-1</strain>
    </source>
</reference>
<dbReference type="PIRSF" id="PIRSF018637">
    <property type="entry name" value="TrmK"/>
    <property type="match status" value="1"/>
</dbReference>
<dbReference type="Gene3D" id="3.40.50.150">
    <property type="entry name" value="Vaccinia Virus protein VP39"/>
    <property type="match status" value="1"/>
</dbReference>
<dbReference type="InterPro" id="IPR006901">
    <property type="entry name" value="TrmK"/>
</dbReference>
<dbReference type="GO" id="GO:0160105">
    <property type="term" value="F:tRNA (adenine(22)-N1)-methyltransferase activity"/>
    <property type="evidence" value="ECO:0007669"/>
    <property type="project" value="InterPro"/>
</dbReference>
<keyword evidence="1" id="KW-0808">Transferase</keyword>
<gene>
    <name evidence="1" type="primary">trmK</name>
    <name evidence="1" type="ORF">ESOMN_v1c04040</name>
</gene>